<comment type="caution">
    <text evidence="2">The sequence shown here is derived from an EMBL/GenBank/DDBJ whole genome shotgun (WGS) entry which is preliminary data.</text>
</comment>
<evidence type="ECO:0000256" key="1">
    <source>
        <dbReference type="SAM" id="Phobius"/>
    </source>
</evidence>
<organism evidence="2 3">
    <name type="scientific">Dyella psychrodurans</name>
    <dbReference type="NCBI Taxonomy" id="1927960"/>
    <lineage>
        <taxon>Bacteria</taxon>
        <taxon>Pseudomonadati</taxon>
        <taxon>Pseudomonadota</taxon>
        <taxon>Gammaproteobacteria</taxon>
        <taxon>Lysobacterales</taxon>
        <taxon>Rhodanobacteraceae</taxon>
        <taxon>Dyella</taxon>
    </lineage>
</organism>
<keyword evidence="1" id="KW-0812">Transmembrane</keyword>
<protein>
    <submittedName>
        <fullName evidence="2">DUF5056 domain-containing protein</fullName>
    </submittedName>
</protein>
<keyword evidence="3" id="KW-1185">Reference proteome</keyword>
<sequence>MAGGLARCQHGGSIMNELHDDTIEALLRRQFEGPVADNGFSERVMQHLPSRRRRTSWPLWLGVLMGGAACWLCLANVPLFHIGWRDWLSGELSTSAIGMWLAMAAMSLLALGWSLTESRNR</sequence>
<feature type="transmembrane region" description="Helical" evidence="1">
    <location>
        <begin position="97"/>
        <end position="116"/>
    </location>
</feature>
<dbReference type="Proteomes" id="UP000255334">
    <property type="component" value="Unassembled WGS sequence"/>
</dbReference>
<dbReference type="EMBL" id="QRBF01000001">
    <property type="protein sequence ID" value="RDS86082.1"/>
    <property type="molecule type" value="Genomic_DNA"/>
</dbReference>
<feature type="transmembrane region" description="Helical" evidence="1">
    <location>
        <begin position="57"/>
        <end position="77"/>
    </location>
</feature>
<name>A0A370XCQ2_9GAMM</name>
<gene>
    <name evidence="2" type="ORF">DWU99_02075</name>
</gene>
<reference evidence="2 3" key="1">
    <citation type="submission" date="2018-07" db="EMBL/GenBank/DDBJ databases">
        <title>Dyella monticola sp. nov. and Dyella psychrodurans sp. nov. isolated from monsoon evergreen broad-leaved forest soil of Dinghu Mountain, China.</title>
        <authorList>
            <person name="Gao Z."/>
            <person name="Qiu L."/>
        </authorList>
    </citation>
    <scope>NUCLEOTIDE SEQUENCE [LARGE SCALE GENOMIC DNA]</scope>
    <source>
        <strain evidence="2 3">4MSK11</strain>
    </source>
</reference>
<evidence type="ECO:0000313" key="2">
    <source>
        <dbReference type="EMBL" id="RDS86082.1"/>
    </source>
</evidence>
<keyword evidence="1" id="KW-1133">Transmembrane helix</keyword>
<evidence type="ECO:0000313" key="3">
    <source>
        <dbReference type="Proteomes" id="UP000255334"/>
    </source>
</evidence>
<proteinExistence type="predicted"/>
<dbReference type="AlphaFoldDB" id="A0A370XCQ2"/>
<accession>A0A370XCQ2</accession>
<keyword evidence="1" id="KW-0472">Membrane</keyword>